<accession>A0ABX1RFJ9</accession>
<dbReference type="InterPro" id="IPR009061">
    <property type="entry name" value="DNA-bd_dom_put_sf"/>
</dbReference>
<evidence type="ECO:0000256" key="1">
    <source>
        <dbReference type="ARBA" id="ARBA00023015"/>
    </source>
</evidence>
<dbReference type="PANTHER" id="PTHR30204">
    <property type="entry name" value="REDOX-CYCLING DRUG-SENSING TRANSCRIPTIONAL ACTIVATOR SOXR"/>
    <property type="match status" value="1"/>
</dbReference>
<proteinExistence type="predicted"/>
<keyword evidence="7" id="KW-1185">Reference proteome</keyword>
<dbReference type="InterPro" id="IPR000551">
    <property type="entry name" value="MerR-type_HTH_dom"/>
</dbReference>
<dbReference type="InterPro" id="IPR047057">
    <property type="entry name" value="MerR_fam"/>
</dbReference>
<evidence type="ECO:0000313" key="7">
    <source>
        <dbReference type="Proteomes" id="UP001296706"/>
    </source>
</evidence>
<dbReference type="Gene3D" id="1.10.1660.10">
    <property type="match status" value="1"/>
</dbReference>
<protein>
    <submittedName>
        <fullName evidence="6">MerR family transcriptional regulator</fullName>
    </submittedName>
</protein>
<keyword evidence="3" id="KW-0804">Transcription</keyword>
<keyword evidence="4" id="KW-0175">Coiled coil</keyword>
<dbReference type="PANTHER" id="PTHR30204:SF94">
    <property type="entry name" value="HEAVY METAL-DEPENDENT TRANSCRIPTIONAL REGULATOR HI_0293-RELATED"/>
    <property type="match status" value="1"/>
</dbReference>
<gene>
    <name evidence="6" type="ORF">HF577_15960</name>
</gene>
<comment type="caution">
    <text evidence="6">The sequence shown here is derived from an EMBL/GenBank/DDBJ whole genome shotgun (WGS) entry which is preliminary data.</text>
</comment>
<feature type="coiled-coil region" evidence="4">
    <location>
        <begin position="93"/>
        <end position="130"/>
    </location>
</feature>
<dbReference type="EMBL" id="JAAXKY010000047">
    <property type="protein sequence ID" value="NMH78576.1"/>
    <property type="molecule type" value="Genomic_DNA"/>
</dbReference>
<dbReference type="Pfam" id="PF13411">
    <property type="entry name" value="MerR_1"/>
    <property type="match status" value="1"/>
</dbReference>
<reference evidence="6 7" key="1">
    <citation type="submission" date="2020-04" db="EMBL/GenBank/DDBJ databases">
        <authorList>
            <person name="Klaysubun C."/>
            <person name="Duangmal K."/>
            <person name="Lipun K."/>
        </authorList>
    </citation>
    <scope>NUCLEOTIDE SEQUENCE [LARGE SCALE GENOMIC DNA]</scope>
    <source>
        <strain evidence="6 7">JCM 11839</strain>
    </source>
</reference>
<keyword evidence="2" id="KW-0238">DNA-binding</keyword>
<evidence type="ECO:0000256" key="3">
    <source>
        <dbReference type="ARBA" id="ARBA00023163"/>
    </source>
</evidence>
<dbReference type="SMART" id="SM00422">
    <property type="entry name" value="HTH_MERR"/>
    <property type="match status" value="1"/>
</dbReference>
<keyword evidence="1" id="KW-0805">Transcription regulation</keyword>
<dbReference type="Proteomes" id="UP001296706">
    <property type="component" value="Unassembled WGS sequence"/>
</dbReference>
<name>A0ABX1RFJ9_9PSEU</name>
<organism evidence="6 7">
    <name type="scientific">Pseudonocardia xinjiangensis</name>
    <dbReference type="NCBI Taxonomy" id="75289"/>
    <lineage>
        <taxon>Bacteria</taxon>
        <taxon>Bacillati</taxon>
        <taxon>Actinomycetota</taxon>
        <taxon>Actinomycetes</taxon>
        <taxon>Pseudonocardiales</taxon>
        <taxon>Pseudonocardiaceae</taxon>
        <taxon>Pseudonocardia</taxon>
    </lineage>
</organism>
<dbReference type="SUPFAM" id="SSF46955">
    <property type="entry name" value="Putative DNA-binding domain"/>
    <property type="match status" value="1"/>
</dbReference>
<dbReference type="RefSeq" id="WP_169396650.1">
    <property type="nucleotide sequence ID" value="NZ_BAAAJH010000043.1"/>
</dbReference>
<dbReference type="PROSITE" id="PS50937">
    <property type="entry name" value="HTH_MERR_2"/>
    <property type="match status" value="1"/>
</dbReference>
<evidence type="ECO:0000313" key="6">
    <source>
        <dbReference type="EMBL" id="NMH78576.1"/>
    </source>
</evidence>
<sequence>MDPAADHHDGLRIGEVARRTTTSTRSLRYYEQRGLITAQRDHNGYRRYHHDVMNVVNNLRHLLSAGLSIDDINKFGSCVRSPDLDASPCTSALEVYEQRLQTLDTKIATLNHLRANLAEQAERLRRELRV</sequence>
<feature type="domain" description="HTH merR-type" evidence="5">
    <location>
        <begin position="10"/>
        <end position="78"/>
    </location>
</feature>
<evidence type="ECO:0000256" key="2">
    <source>
        <dbReference type="ARBA" id="ARBA00023125"/>
    </source>
</evidence>
<evidence type="ECO:0000259" key="5">
    <source>
        <dbReference type="PROSITE" id="PS50937"/>
    </source>
</evidence>
<evidence type="ECO:0000256" key="4">
    <source>
        <dbReference type="SAM" id="Coils"/>
    </source>
</evidence>